<evidence type="ECO:0000256" key="1">
    <source>
        <dbReference type="ARBA" id="ARBA00023002"/>
    </source>
</evidence>
<dbReference type="PANTHER" id="PTHR43539:SF68">
    <property type="entry name" value="FLAVIN-BINDING MONOOXYGENASE-LIKE PROTEIN (AFU_ORTHOLOGUE AFUA_4G09220)"/>
    <property type="match status" value="1"/>
</dbReference>
<keyword evidence="1" id="KW-0560">Oxidoreductase</keyword>
<dbReference type="SUPFAM" id="SSF51905">
    <property type="entry name" value="FAD/NAD(P)-binding domain"/>
    <property type="match status" value="1"/>
</dbReference>
<protein>
    <submittedName>
        <fullName evidence="2">FAD/NAD(P)-binding domain-containing protein</fullName>
    </submittedName>
</protein>
<accession>A0A6A4I7H1</accession>
<evidence type="ECO:0000313" key="3">
    <source>
        <dbReference type="Proteomes" id="UP000799118"/>
    </source>
</evidence>
<reference evidence="2" key="1">
    <citation type="journal article" date="2019" name="Environ. Microbiol.">
        <title>Fungal ecological strategies reflected in gene transcription - a case study of two litter decomposers.</title>
        <authorList>
            <person name="Barbi F."/>
            <person name="Kohler A."/>
            <person name="Barry K."/>
            <person name="Baskaran P."/>
            <person name="Daum C."/>
            <person name="Fauchery L."/>
            <person name="Ihrmark K."/>
            <person name="Kuo A."/>
            <person name="LaButti K."/>
            <person name="Lipzen A."/>
            <person name="Morin E."/>
            <person name="Grigoriev I.V."/>
            <person name="Henrissat B."/>
            <person name="Lindahl B."/>
            <person name="Martin F."/>
        </authorList>
    </citation>
    <scope>NUCLEOTIDE SEQUENCE</scope>
    <source>
        <strain evidence="2">JB14</strain>
    </source>
</reference>
<dbReference type="InterPro" id="IPR036188">
    <property type="entry name" value="FAD/NAD-bd_sf"/>
</dbReference>
<dbReference type="AlphaFoldDB" id="A0A6A4I7H1"/>
<proteinExistence type="predicted"/>
<sequence>MNHNNMADYPSSTTLPTFTNLHAAPASVPDDLEATPLASTWFSSFSTAVTACDTSKCAALFVEHSFWRDILALTWDFRTFEGTPKIQRMLEDRLAVAQMTAMKMDEASVQLQRPYPDIAWISATFTFETKLGLGSGVFRLSPVGDGGFKAHTVLTTLSALKGHPEQIGRLRDQEHLDGYLWTAQRSREIEFIDNDPTVVIVGGGQSGLAIAARLKVLGISALIIEKEKRIGDTWRNRYDSLTTHDPIWYQHLPYMQFPSCWPLYTPAMKLANWFETYVDALDLNVWTSSLVSKARQDPQTSTWSVTVTRADGSTRVLGAKHLVFTVGFGDFFPTMPEFPGADQFEGEILHSTRYKTARDYIGKKTIVVGSCVSAHDVAFDLCTFGVDVTMYQRSSTLVLSGKTFMEKAVRGVYDDDGRRIEDADLIAASFPLAFMAEMGKRQVVECEKMDADMLEGLKKRGFKLNRGPRDAGVFLSAWERRGGHYMDFGASQQIIDGKIKFKSGSQIERFTRTGLKFEDGTEITGDVVVFATGVQGNIRTFIGTICGADVERECKPVWGLDEETEIKGVCRDLGVPNLWYMSGSLALGRTHSKHIALQIKAIEEGIFDRKERYTS</sequence>
<dbReference type="GO" id="GO:0050660">
    <property type="term" value="F:flavin adenine dinucleotide binding"/>
    <property type="evidence" value="ECO:0007669"/>
    <property type="project" value="TreeGrafter"/>
</dbReference>
<dbReference type="Pfam" id="PF13738">
    <property type="entry name" value="Pyr_redox_3"/>
    <property type="match status" value="1"/>
</dbReference>
<gene>
    <name evidence="2" type="ORF">BT96DRAFT_962992</name>
</gene>
<dbReference type="Gene3D" id="3.50.50.60">
    <property type="entry name" value="FAD/NAD(P)-binding domain"/>
    <property type="match status" value="1"/>
</dbReference>
<dbReference type="EMBL" id="ML769393">
    <property type="protein sequence ID" value="KAE9407972.1"/>
    <property type="molecule type" value="Genomic_DNA"/>
</dbReference>
<dbReference type="PRINTS" id="PR00411">
    <property type="entry name" value="PNDRDTASEI"/>
</dbReference>
<name>A0A6A4I7H1_9AGAR</name>
<dbReference type="GO" id="GO:0004497">
    <property type="term" value="F:monooxygenase activity"/>
    <property type="evidence" value="ECO:0007669"/>
    <property type="project" value="TreeGrafter"/>
</dbReference>
<organism evidence="2 3">
    <name type="scientific">Gymnopus androsaceus JB14</name>
    <dbReference type="NCBI Taxonomy" id="1447944"/>
    <lineage>
        <taxon>Eukaryota</taxon>
        <taxon>Fungi</taxon>
        <taxon>Dikarya</taxon>
        <taxon>Basidiomycota</taxon>
        <taxon>Agaricomycotina</taxon>
        <taxon>Agaricomycetes</taxon>
        <taxon>Agaricomycetidae</taxon>
        <taxon>Agaricales</taxon>
        <taxon>Marasmiineae</taxon>
        <taxon>Omphalotaceae</taxon>
        <taxon>Gymnopus</taxon>
    </lineage>
</organism>
<dbReference type="InterPro" id="IPR050982">
    <property type="entry name" value="Auxin_biosynth/cation_transpt"/>
</dbReference>
<dbReference type="OrthoDB" id="74360at2759"/>
<evidence type="ECO:0000313" key="2">
    <source>
        <dbReference type="EMBL" id="KAE9407972.1"/>
    </source>
</evidence>
<keyword evidence="3" id="KW-1185">Reference proteome</keyword>
<dbReference type="Proteomes" id="UP000799118">
    <property type="component" value="Unassembled WGS sequence"/>
</dbReference>
<dbReference type="PANTHER" id="PTHR43539">
    <property type="entry name" value="FLAVIN-BINDING MONOOXYGENASE-LIKE PROTEIN (AFU_ORTHOLOGUE AFUA_4G09220)"/>
    <property type="match status" value="1"/>
</dbReference>